<sequence length="677" mass="76125">MTFFNDSPNTSPGCISRAYSRVPNEEGRDAYESRAFARRSCCRSSSSSSSRNRLPMVVIGACAMLLLLYPLFRFSEVPDIREYRVYRYWQKGQLADRSSRIQPILGNSSNPLQLYYPPIGDDFRPHVAPYNHAPEERPRTPLLIPFTRNNDMLRQAVLGYIAAGWPREDIVIIDNGGTLDASSSGVLSRDNPFFVDYELYRKRYGVAILQTATLQNFAQLQNFFLRLAISQGWPYFFWSHMDVGIIGDEATSPYKSFYEKVLDVLDQSTAPHPNHNITWSINLNETRATMGNWAIKFFQFDNLALVNVDAWRTIGQWDTFVPYYNTDCDAYARVLFHGYTKDDVSAGHIFDVADQLSDDLDEIEAKLFPASQLSLNASAAALQLAQYRAEVAALQNESFIAPSQAVYSPGQFLLNDPDMRPNSARFQRLFNDFAAMQTKKYSTERNSWQDAQKGGKGQPWTYDPRGFQRAWWETAGYGRNLYTKKWGTLDCRLSNVKLADEWASEYPELHPKPAPSSSSSLSAAAEQTSSTSAEEQALLTTITATAAATTPTDAASNTPQQSQDPQSPDAAAALALEHERLRVLAEMAKIKAFEKELELGGGTHHDWAVGLEDEEEEDAVRGATAKREKRVETAGKRVAKRVMGKRGVEEKVEGREGAPKMQKRWVQRASSGEWYLG</sequence>
<accession>A0ABR1M541</accession>
<dbReference type="GeneID" id="92027299"/>
<dbReference type="Proteomes" id="UP001360953">
    <property type="component" value="Unassembled WGS sequence"/>
</dbReference>
<dbReference type="EMBL" id="JBBPEH010000002">
    <property type="protein sequence ID" value="KAK7542042.1"/>
    <property type="molecule type" value="Genomic_DNA"/>
</dbReference>
<feature type="compositionally biased region" description="Low complexity" evidence="1">
    <location>
        <begin position="515"/>
        <end position="534"/>
    </location>
</feature>
<feature type="region of interest" description="Disordered" evidence="1">
    <location>
        <begin position="507"/>
        <end position="534"/>
    </location>
</feature>
<feature type="compositionally biased region" description="Basic and acidic residues" evidence="1">
    <location>
        <begin position="625"/>
        <end position="635"/>
    </location>
</feature>
<evidence type="ECO:0000313" key="3">
    <source>
        <dbReference type="Proteomes" id="UP001360953"/>
    </source>
</evidence>
<dbReference type="RefSeq" id="XP_066658335.1">
    <property type="nucleotide sequence ID" value="XM_066794393.1"/>
</dbReference>
<evidence type="ECO:0000256" key="1">
    <source>
        <dbReference type="SAM" id="MobiDB-lite"/>
    </source>
</evidence>
<feature type="compositionally biased region" description="Basic and acidic residues" evidence="1">
    <location>
        <begin position="646"/>
        <end position="658"/>
    </location>
</feature>
<gene>
    <name evidence="2" type="ORF">J3D65DRAFT_196758</name>
</gene>
<proteinExistence type="predicted"/>
<comment type="caution">
    <text evidence="2">The sequence shown here is derived from an EMBL/GenBank/DDBJ whole genome shotgun (WGS) entry which is preliminary data.</text>
</comment>
<organism evidence="2 3">
    <name type="scientific">Phyllosticta citribraziliensis</name>
    <dbReference type="NCBI Taxonomy" id="989973"/>
    <lineage>
        <taxon>Eukaryota</taxon>
        <taxon>Fungi</taxon>
        <taxon>Dikarya</taxon>
        <taxon>Ascomycota</taxon>
        <taxon>Pezizomycotina</taxon>
        <taxon>Dothideomycetes</taxon>
        <taxon>Dothideomycetes incertae sedis</taxon>
        <taxon>Botryosphaeriales</taxon>
        <taxon>Phyllostictaceae</taxon>
        <taxon>Phyllosticta</taxon>
    </lineage>
</organism>
<feature type="region of interest" description="Disordered" evidence="1">
    <location>
        <begin position="549"/>
        <end position="570"/>
    </location>
</feature>
<protein>
    <submittedName>
        <fullName evidence="2">Uncharacterized protein</fullName>
    </submittedName>
</protein>
<feature type="region of interest" description="Disordered" evidence="1">
    <location>
        <begin position="613"/>
        <end position="677"/>
    </location>
</feature>
<evidence type="ECO:0000313" key="2">
    <source>
        <dbReference type="EMBL" id="KAK7542042.1"/>
    </source>
</evidence>
<name>A0ABR1M541_9PEZI</name>
<keyword evidence="3" id="KW-1185">Reference proteome</keyword>
<reference evidence="2 3" key="1">
    <citation type="submission" date="2024-04" db="EMBL/GenBank/DDBJ databases">
        <title>Phyllosticta paracitricarpa is synonymous to the EU quarantine fungus P. citricarpa based on phylogenomic analyses.</title>
        <authorList>
            <consortium name="Lawrence Berkeley National Laboratory"/>
            <person name="Van ingen-buijs V.A."/>
            <person name="Van westerhoven A.C."/>
            <person name="Haridas S."/>
            <person name="Skiadas P."/>
            <person name="Martin F."/>
            <person name="Groenewald J.Z."/>
            <person name="Crous P.W."/>
            <person name="Seidl M.F."/>
        </authorList>
    </citation>
    <scope>NUCLEOTIDE SEQUENCE [LARGE SCALE GENOMIC DNA]</scope>
    <source>
        <strain evidence="2 3">CPC 17464</strain>
    </source>
</reference>